<evidence type="ECO:0000313" key="2">
    <source>
        <dbReference type="EMBL" id="GFD26212.1"/>
    </source>
</evidence>
<dbReference type="AlphaFoldDB" id="A0A699US85"/>
<feature type="compositionally biased region" description="Basic and acidic residues" evidence="1">
    <location>
        <begin position="1"/>
        <end position="13"/>
    </location>
</feature>
<gene>
    <name evidence="2" type="ORF">Tci_898181</name>
</gene>
<accession>A0A699US85</accession>
<evidence type="ECO:0000256" key="1">
    <source>
        <dbReference type="SAM" id="MobiDB-lite"/>
    </source>
</evidence>
<feature type="compositionally biased region" description="Basic and acidic residues" evidence="1">
    <location>
        <begin position="81"/>
        <end position="106"/>
    </location>
</feature>
<proteinExistence type="predicted"/>
<protein>
    <submittedName>
        <fullName evidence="2">Uncharacterized protein</fullName>
    </submittedName>
</protein>
<reference evidence="2" key="1">
    <citation type="journal article" date="2019" name="Sci. Rep.">
        <title>Draft genome of Tanacetum cinerariifolium, the natural source of mosquito coil.</title>
        <authorList>
            <person name="Yamashiro T."/>
            <person name="Shiraishi A."/>
            <person name="Satake H."/>
            <person name="Nakayama K."/>
        </authorList>
    </citation>
    <scope>NUCLEOTIDE SEQUENCE</scope>
</reference>
<sequence length="138" mass="15455">FQVHEKRPHDGRQRRPGGRQAEGLAPLKQLHAPDVFEILQLMTDRALRDVQFLGGRGKGGVTGSDFKRAQGGGGWQISHRSGLDGHQRRCPKYDSTRGVIREERPFPADSQRLITTVVAPGLDRGRTRLEPESEIDRL</sequence>
<dbReference type="EMBL" id="BKCJ011366824">
    <property type="protein sequence ID" value="GFD26212.1"/>
    <property type="molecule type" value="Genomic_DNA"/>
</dbReference>
<feature type="non-terminal residue" evidence="2">
    <location>
        <position position="1"/>
    </location>
</feature>
<organism evidence="2">
    <name type="scientific">Tanacetum cinerariifolium</name>
    <name type="common">Dalmatian daisy</name>
    <name type="synonym">Chrysanthemum cinerariifolium</name>
    <dbReference type="NCBI Taxonomy" id="118510"/>
    <lineage>
        <taxon>Eukaryota</taxon>
        <taxon>Viridiplantae</taxon>
        <taxon>Streptophyta</taxon>
        <taxon>Embryophyta</taxon>
        <taxon>Tracheophyta</taxon>
        <taxon>Spermatophyta</taxon>
        <taxon>Magnoliopsida</taxon>
        <taxon>eudicotyledons</taxon>
        <taxon>Gunneridae</taxon>
        <taxon>Pentapetalae</taxon>
        <taxon>asterids</taxon>
        <taxon>campanulids</taxon>
        <taxon>Asterales</taxon>
        <taxon>Asteraceae</taxon>
        <taxon>Asteroideae</taxon>
        <taxon>Anthemideae</taxon>
        <taxon>Anthemidinae</taxon>
        <taxon>Tanacetum</taxon>
    </lineage>
</organism>
<feature type="region of interest" description="Disordered" evidence="1">
    <location>
        <begin position="1"/>
        <end position="26"/>
    </location>
</feature>
<feature type="region of interest" description="Disordered" evidence="1">
    <location>
        <begin position="58"/>
        <end position="106"/>
    </location>
</feature>
<comment type="caution">
    <text evidence="2">The sequence shown here is derived from an EMBL/GenBank/DDBJ whole genome shotgun (WGS) entry which is preliminary data.</text>
</comment>
<name>A0A699US85_TANCI</name>